<dbReference type="GO" id="GO:0046872">
    <property type="term" value="F:metal ion binding"/>
    <property type="evidence" value="ECO:0007669"/>
    <property type="project" value="UniProtKB-KW"/>
</dbReference>
<evidence type="ECO:0000256" key="11">
    <source>
        <dbReference type="SAM" id="MobiDB-lite"/>
    </source>
</evidence>
<keyword evidence="9 12" id="KW-0472">Membrane</keyword>
<dbReference type="RefSeq" id="WP_146816070.1">
    <property type="nucleotide sequence ID" value="NZ_BJYD01000020.1"/>
</dbReference>
<dbReference type="Gene3D" id="1.20.810.10">
    <property type="entry name" value="Cytochrome Bc1 Complex, Chain C"/>
    <property type="match status" value="1"/>
</dbReference>
<keyword evidence="8 10" id="KW-0408">Iron</keyword>
<dbReference type="GO" id="GO:0016491">
    <property type="term" value="F:oxidoreductase activity"/>
    <property type="evidence" value="ECO:0007669"/>
    <property type="project" value="InterPro"/>
</dbReference>
<dbReference type="Proteomes" id="UP000321886">
    <property type="component" value="Unassembled WGS sequence"/>
</dbReference>
<sequence length="329" mass="34990">MHRGKGMKFVGDSRITAERKANLPKDYSEYPGRTEAFWPNFLLKEWLVGSVFLIGFLILTAAHPSPLEQQADPNNAGYIPLPDWYFLFLYQFLKYQFAGGDYIVLGAIVMPGLAFGALLLAPFLDRGPERRPQKRPIAVGLMLLGFIATFWLTYESVSHADYEMRAEKYGVNVEAVESTINKDHPGYAVYEANCLSCHGDALQGQGNYPSLIDAELTVDQVKDIAVNGVGEMPAGIFGGSDEELQQLAEFVVQAGGGEAGGEGGESSGEESEGGSEEGSSGEGSEGDSEEGSSDEGSEGGSEEGSSGEGSEEGSSEEGSSDSEGSGSEE</sequence>
<dbReference type="EMBL" id="BJYD01000020">
    <property type="protein sequence ID" value="GEN53929.1"/>
    <property type="molecule type" value="Genomic_DNA"/>
</dbReference>
<feature type="transmembrane region" description="Helical" evidence="12">
    <location>
        <begin position="136"/>
        <end position="154"/>
    </location>
</feature>
<dbReference type="PANTHER" id="PTHR37823">
    <property type="entry name" value="CYTOCHROME C-553-LIKE"/>
    <property type="match status" value="1"/>
</dbReference>
<evidence type="ECO:0000256" key="9">
    <source>
        <dbReference type="ARBA" id="ARBA00023136"/>
    </source>
</evidence>
<feature type="transmembrane region" description="Helical" evidence="12">
    <location>
        <begin position="46"/>
        <end position="63"/>
    </location>
</feature>
<dbReference type="GO" id="GO:0020037">
    <property type="term" value="F:heme binding"/>
    <property type="evidence" value="ECO:0007669"/>
    <property type="project" value="InterPro"/>
</dbReference>
<keyword evidence="7 12" id="KW-1133">Transmembrane helix</keyword>
<dbReference type="Gene3D" id="1.10.760.10">
    <property type="entry name" value="Cytochrome c-like domain"/>
    <property type="match status" value="1"/>
</dbReference>
<dbReference type="OrthoDB" id="2380469at2"/>
<dbReference type="InterPro" id="IPR036909">
    <property type="entry name" value="Cyt_c-like_dom_sf"/>
</dbReference>
<evidence type="ECO:0000256" key="2">
    <source>
        <dbReference type="ARBA" id="ARBA00022448"/>
    </source>
</evidence>
<comment type="caution">
    <text evidence="15">The sequence shown here is derived from an EMBL/GenBank/DDBJ whole genome shotgun (WGS) entry which is preliminary data.</text>
</comment>
<evidence type="ECO:0000259" key="13">
    <source>
        <dbReference type="PROSITE" id="PS51003"/>
    </source>
</evidence>
<evidence type="ECO:0000313" key="16">
    <source>
        <dbReference type="Proteomes" id="UP000321886"/>
    </source>
</evidence>
<feature type="region of interest" description="Disordered" evidence="11">
    <location>
        <begin position="255"/>
        <end position="329"/>
    </location>
</feature>
<feature type="compositionally biased region" description="Gly residues" evidence="11">
    <location>
        <begin position="255"/>
        <end position="266"/>
    </location>
</feature>
<feature type="compositionally biased region" description="Acidic residues" evidence="11">
    <location>
        <begin position="284"/>
        <end position="301"/>
    </location>
</feature>
<dbReference type="AlphaFoldDB" id="A0A511WRZ4"/>
<keyword evidence="5 10" id="KW-0479">Metal-binding</keyword>
<keyword evidence="3 10" id="KW-0349">Heme</keyword>
<evidence type="ECO:0000256" key="6">
    <source>
        <dbReference type="ARBA" id="ARBA00022982"/>
    </source>
</evidence>
<evidence type="ECO:0000256" key="5">
    <source>
        <dbReference type="ARBA" id="ARBA00022723"/>
    </source>
</evidence>
<keyword evidence="6" id="KW-0249">Electron transport</keyword>
<keyword evidence="2" id="KW-0813">Transport</keyword>
<accession>A0A511WRZ4</accession>
<reference evidence="15 16" key="1">
    <citation type="submission" date="2019-07" db="EMBL/GenBank/DDBJ databases">
        <title>Whole genome shotgun sequence of Halobacillus faecis NBRC 103569.</title>
        <authorList>
            <person name="Hosoyama A."/>
            <person name="Uohara A."/>
            <person name="Ohji S."/>
            <person name="Ichikawa N."/>
        </authorList>
    </citation>
    <scope>NUCLEOTIDE SEQUENCE [LARGE SCALE GENOMIC DNA]</scope>
    <source>
        <strain evidence="15 16">NBRC 103569</strain>
    </source>
</reference>
<feature type="domain" description="Cytochrome c" evidence="14">
    <location>
        <begin position="181"/>
        <end position="255"/>
    </location>
</feature>
<evidence type="ECO:0000256" key="8">
    <source>
        <dbReference type="ARBA" id="ARBA00023004"/>
    </source>
</evidence>
<evidence type="ECO:0000256" key="12">
    <source>
        <dbReference type="SAM" id="Phobius"/>
    </source>
</evidence>
<evidence type="ECO:0000259" key="14">
    <source>
        <dbReference type="PROSITE" id="PS51007"/>
    </source>
</evidence>
<dbReference type="GO" id="GO:0009055">
    <property type="term" value="F:electron transfer activity"/>
    <property type="evidence" value="ECO:0007669"/>
    <property type="project" value="InterPro"/>
</dbReference>
<gene>
    <name evidence="15" type="primary">qcrC</name>
    <name evidence="15" type="ORF">HFA01_21910</name>
</gene>
<dbReference type="PROSITE" id="PS51003">
    <property type="entry name" value="CYTB_CTER"/>
    <property type="match status" value="1"/>
</dbReference>
<proteinExistence type="predicted"/>
<keyword evidence="4 12" id="KW-0812">Transmembrane</keyword>
<evidence type="ECO:0000313" key="15">
    <source>
        <dbReference type="EMBL" id="GEN53929.1"/>
    </source>
</evidence>
<evidence type="ECO:0000256" key="10">
    <source>
        <dbReference type="PROSITE-ProRule" id="PRU00433"/>
    </source>
</evidence>
<dbReference type="InterPro" id="IPR005798">
    <property type="entry name" value="Cyt_b/b6_C"/>
</dbReference>
<protein>
    <submittedName>
        <fullName evidence="15">Menaquinol-cytochrome c reductase cytochrome b/c subunit</fullName>
    </submittedName>
</protein>
<dbReference type="InterPro" id="IPR051811">
    <property type="entry name" value="Cytochrome_c550/c551-like"/>
</dbReference>
<comment type="subcellular location">
    <subcellularLocation>
        <location evidence="1">Membrane</location>
        <topology evidence="1">Multi-pass membrane protein</topology>
    </subcellularLocation>
</comment>
<evidence type="ECO:0000256" key="7">
    <source>
        <dbReference type="ARBA" id="ARBA00022989"/>
    </source>
</evidence>
<evidence type="ECO:0000256" key="3">
    <source>
        <dbReference type="ARBA" id="ARBA00022617"/>
    </source>
</evidence>
<dbReference type="InterPro" id="IPR036150">
    <property type="entry name" value="Cyt_b/b6_C_sf"/>
</dbReference>
<dbReference type="InterPro" id="IPR009056">
    <property type="entry name" value="Cyt_c-like_dom"/>
</dbReference>
<dbReference type="Pfam" id="PF13442">
    <property type="entry name" value="Cytochrome_CBB3"/>
    <property type="match status" value="1"/>
</dbReference>
<feature type="domain" description="Cytochrome b/b6 C-terminal region profile" evidence="13">
    <location>
        <begin position="27"/>
        <end position="154"/>
    </location>
</feature>
<dbReference type="InterPro" id="IPR027387">
    <property type="entry name" value="Cytb/b6-like_sf"/>
</dbReference>
<dbReference type="PANTHER" id="PTHR37823:SF4">
    <property type="entry name" value="MENAQUINOL-CYTOCHROME C REDUCTASE CYTOCHROME B_C SUBUNIT"/>
    <property type="match status" value="1"/>
</dbReference>
<dbReference type="SUPFAM" id="SSF81648">
    <property type="entry name" value="a domain/subunit of cytochrome bc1 complex (Ubiquinol-cytochrome c reductase)"/>
    <property type="match status" value="1"/>
</dbReference>
<evidence type="ECO:0000256" key="1">
    <source>
        <dbReference type="ARBA" id="ARBA00004141"/>
    </source>
</evidence>
<dbReference type="GO" id="GO:0016020">
    <property type="term" value="C:membrane"/>
    <property type="evidence" value="ECO:0007669"/>
    <property type="project" value="UniProtKB-SubCell"/>
</dbReference>
<dbReference type="Pfam" id="PF00032">
    <property type="entry name" value="Cytochrom_B_C"/>
    <property type="match status" value="1"/>
</dbReference>
<feature type="transmembrane region" description="Helical" evidence="12">
    <location>
        <begin position="102"/>
        <end position="124"/>
    </location>
</feature>
<name>A0A511WRZ4_9BACI</name>
<feature type="compositionally biased region" description="Acidic residues" evidence="11">
    <location>
        <begin position="309"/>
        <end position="329"/>
    </location>
</feature>
<evidence type="ECO:0000256" key="4">
    <source>
        <dbReference type="ARBA" id="ARBA00022692"/>
    </source>
</evidence>
<organism evidence="15 16">
    <name type="scientific">Halobacillus faecis</name>
    <dbReference type="NCBI Taxonomy" id="360184"/>
    <lineage>
        <taxon>Bacteria</taxon>
        <taxon>Bacillati</taxon>
        <taxon>Bacillota</taxon>
        <taxon>Bacilli</taxon>
        <taxon>Bacillales</taxon>
        <taxon>Bacillaceae</taxon>
        <taxon>Halobacillus</taxon>
    </lineage>
</organism>
<dbReference type="PROSITE" id="PS51007">
    <property type="entry name" value="CYTC"/>
    <property type="match status" value="1"/>
</dbReference>
<dbReference type="SUPFAM" id="SSF46626">
    <property type="entry name" value="Cytochrome c"/>
    <property type="match status" value="1"/>
</dbReference>
<keyword evidence="16" id="KW-1185">Reference proteome</keyword>